<keyword evidence="4 10" id="KW-1003">Cell membrane</keyword>
<dbReference type="InterPro" id="IPR058204">
    <property type="entry name" value="FtsX_firmicutes-type"/>
</dbReference>
<dbReference type="Proteomes" id="UP000285655">
    <property type="component" value="Unassembled WGS sequence"/>
</dbReference>
<feature type="transmembrane region" description="Helical" evidence="11">
    <location>
        <begin position="276"/>
        <end position="300"/>
    </location>
</feature>
<name>A0A419DA44_9BACT</name>
<dbReference type="PIRSF" id="PIRSF003097">
    <property type="entry name" value="FtsX"/>
    <property type="match status" value="1"/>
</dbReference>
<dbReference type="Gene3D" id="3.30.70.3040">
    <property type="match status" value="1"/>
</dbReference>
<proteinExistence type="inferred from homology"/>
<dbReference type="Pfam" id="PF02687">
    <property type="entry name" value="FtsX"/>
    <property type="match status" value="1"/>
</dbReference>
<keyword evidence="5 10" id="KW-0132">Cell division</keyword>
<reference evidence="14 15" key="1">
    <citation type="journal article" date="2017" name="ISME J.">
        <title>Energy and carbon metabolisms in a deep terrestrial subsurface fluid microbial community.</title>
        <authorList>
            <person name="Momper L."/>
            <person name="Jungbluth S.P."/>
            <person name="Lee M.D."/>
            <person name="Amend J.P."/>
        </authorList>
    </citation>
    <scope>NUCLEOTIDE SEQUENCE [LARGE SCALE GENOMIC DNA]</scope>
    <source>
        <strain evidence="14">SURF_29</strain>
    </source>
</reference>
<dbReference type="PANTHER" id="PTHR47755:SF1">
    <property type="entry name" value="CELL DIVISION PROTEIN FTSX"/>
    <property type="match status" value="1"/>
</dbReference>
<feature type="domain" description="ABC3 transporter permease C-terminal" evidence="12">
    <location>
        <begin position="183"/>
        <end position="305"/>
    </location>
</feature>
<evidence type="ECO:0000256" key="7">
    <source>
        <dbReference type="ARBA" id="ARBA00022989"/>
    </source>
</evidence>
<evidence type="ECO:0000256" key="4">
    <source>
        <dbReference type="ARBA" id="ARBA00022475"/>
    </source>
</evidence>
<accession>A0A419DA44</accession>
<evidence type="ECO:0000259" key="13">
    <source>
        <dbReference type="Pfam" id="PF18075"/>
    </source>
</evidence>
<evidence type="ECO:0000259" key="12">
    <source>
        <dbReference type="Pfam" id="PF02687"/>
    </source>
</evidence>
<evidence type="ECO:0000256" key="1">
    <source>
        <dbReference type="ARBA" id="ARBA00004651"/>
    </source>
</evidence>
<gene>
    <name evidence="14" type="ORF">C4544_06270</name>
</gene>
<comment type="caution">
    <text evidence="14">The sequence shown here is derived from an EMBL/GenBank/DDBJ whole genome shotgun (WGS) entry which is preliminary data.</text>
</comment>
<dbReference type="Pfam" id="PF18075">
    <property type="entry name" value="FtsX_ECD"/>
    <property type="match status" value="1"/>
</dbReference>
<comment type="similarity">
    <text evidence="2 10">Belongs to the ABC-4 integral membrane protein family. FtsX subfamily.</text>
</comment>
<dbReference type="NCBIfam" id="NF038347">
    <property type="entry name" value="FtsX_Gpos"/>
    <property type="match status" value="1"/>
</dbReference>
<sequence>MFTTFYRLIKTGFTNFLRNGWLSLASTIIMTLTLITISIFLILNIVLTQGIQTIQDKIDISVYLNDNAKGQIVLDLQEELSNNKDVKKVRYISKDEAKQRYQERFKNNPQLKESLEGSGENPLPASLEVKTYDPEKLESLLPVFEKEEYKSAVRKVSYKDNKEVIDRLFKATEFIKKIGWGLGAAFIITSLIIIFNTIRTAIYTHRDEIEIMKLVGANPWFIRWPFLIEGILYGVLGTLLALIAISITLRLLAVSFNTYFGEGDTGDQVFGFLLKNLATLIVLMLGVGIAIGVTSSSVAIRKYLKKS</sequence>
<feature type="domain" description="FtsX extracellular" evidence="13">
    <location>
        <begin position="59"/>
        <end position="144"/>
    </location>
</feature>
<evidence type="ECO:0000256" key="9">
    <source>
        <dbReference type="ARBA" id="ARBA00023306"/>
    </source>
</evidence>
<comment type="subcellular location">
    <subcellularLocation>
        <location evidence="1">Cell membrane</location>
        <topology evidence="1">Multi-pass membrane protein</topology>
    </subcellularLocation>
</comment>
<keyword evidence="8 10" id="KW-0472">Membrane</keyword>
<keyword evidence="7 11" id="KW-1133">Transmembrane helix</keyword>
<dbReference type="InterPro" id="IPR003838">
    <property type="entry name" value="ABC3_permease_C"/>
</dbReference>
<keyword evidence="6 11" id="KW-0812">Transmembrane</keyword>
<evidence type="ECO:0000313" key="14">
    <source>
        <dbReference type="EMBL" id="RJO59948.1"/>
    </source>
</evidence>
<evidence type="ECO:0000256" key="10">
    <source>
        <dbReference type="PIRNR" id="PIRNR003097"/>
    </source>
</evidence>
<dbReference type="InterPro" id="IPR004513">
    <property type="entry name" value="FtsX"/>
</dbReference>
<dbReference type="EMBL" id="QZJW01000055">
    <property type="protein sequence ID" value="RJO59948.1"/>
    <property type="molecule type" value="Genomic_DNA"/>
</dbReference>
<dbReference type="GO" id="GO:0051301">
    <property type="term" value="P:cell division"/>
    <property type="evidence" value="ECO:0007669"/>
    <property type="project" value="UniProtKB-KW"/>
</dbReference>
<keyword evidence="9 10" id="KW-0131">Cell cycle</keyword>
<dbReference type="PANTHER" id="PTHR47755">
    <property type="entry name" value="CELL DIVISION PROTEIN FTSX"/>
    <property type="match status" value="1"/>
</dbReference>
<dbReference type="GO" id="GO:0005886">
    <property type="term" value="C:plasma membrane"/>
    <property type="evidence" value="ECO:0007669"/>
    <property type="project" value="UniProtKB-SubCell"/>
</dbReference>
<evidence type="ECO:0000256" key="5">
    <source>
        <dbReference type="ARBA" id="ARBA00022618"/>
    </source>
</evidence>
<dbReference type="InterPro" id="IPR040690">
    <property type="entry name" value="FtsX_ECD"/>
</dbReference>
<evidence type="ECO:0000256" key="8">
    <source>
        <dbReference type="ARBA" id="ARBA00023136"/>
    </source>
</evidence>
<evidence type="ECO:0000256" key="2">
    <source>
        <dbReference type="ARBA" id="ARBA00007379"/>
    </source>
</evidence>
<organism evidence="14 15">
    <name type="scientific">candidate division WS5 bacterium</name>
    <dbReference type="NCBI Taxonomy" id="2093353"/>
    <lineage>
        <taxon>Bacteria</taxon>
        <taxon>candidate division WS5</taxon>
    </lineage>
</organism>
<dbReference type="AlphaFoldDB" id="A0A419DA44"/>
<feature type="transmembrane region" description="Helical" evidence="11">
    <location>
        <begin position="231"/>
        <end position="256"/>
    </location>
</feature>
<evidence type="ECO:0000256" key="6">
    <source>
        <dbReference type="ARBA" id="ARBA00022692"/>
    </source>
</evidence>
<evidence type="ECO:0000256" key="3">
    <source>
        <dbReference type="ARBA" id="ARBA00021907"/>
    </source>
</evidence>
<feature type="transmembrane region" description="Helical" evidence="11">
    <location>
        <begin position="178"/>
        <end position="198"/>
    </location>
</feature>
<evidence type="ECO:0000256" key="11">
    <source>
        <dbReference type="SAM" id="Phobius"/>
    </source>
</evidence>
<evidence type="ECO:0000313" key="15">
    <source>
        <dbReference type="Proteomes" id="UP000285655"/>
    </source>
</evidence>
<protein>
    <recommendedName>
        <fullName evidence="3 10">Cell division protein FtsX</fullName>
    </recommendedName>
</protein>
<feature type="transmembrane region" description="Helical" evidence="11">
    <location>
        <begin position="21"/>
        <end position="47"/>
    </location>
</feature>